<dbReference type="Pfam" id="PF02237">
    <property type="entry name" value="BPL_C"/>
    <property type="match status" value="1"/>
</dbReference>
<keyword evidence="3" id="KW-0067">ATP-binding</keyword>
<dbReference type="InterPro" id="IPR003142">
    <property type="entry name" value="BPL_C"/>
</dbReference>
<dbReference type="Gene3D" id="2.30.30.100">
    <property type="match status" value="1"/>
</dbReference>
<dbReference type="InterPro" id="IPR045864">
    <property type="entry name" value="aa-tRNA-synth_II/BPL/LPL"/>
</dbReference>
<dbReference type="NCBIfam" id="TIGR00121">
    <property type="entry name" value="birA_ligase"/>
    <property type="match status" value="1"/>
</dbReference>
<dbReference type="SUPFAM" id="SSF50037">
    <property type="entry name" value="C-terminal domain of transcriptional repressors"/>
    <property type="match status" value="1"/>
</dbReference>
<evidence type="ECO:0000256" key="2">
    <source>
        <dbReference type="ARBA" id="ARBA00022741"/>
    </source>
</evidence>
<evidence type="ECO:0000313" key="8">
    <source>
        <dbReference type="EMBL" id="MFC3225989.1"/>
    </source>
</evidence>
<dbReference type="Gene3D" id="3.30.930.10">
    <property type="entry name" value="Bira Bifunctional Protein, Domain 2"/>
    <property type="match status" value="1"/>
</dbReference>
<name>A0ABV7KV82_9PROT</name>
<protein>
    <recommendedName>
        <fullName evidence="5">biotin--[biotin carboxyl-carrier protein] ligase</fullName>
        <ecNumber evidence="5">6.3.4.15</ecNumber>
    </recommendedName>
</protein>
<keyword evidence="1 8" id="KW-0436">Ligase</keyword>
<dbReference type="InterPro" id="IPR004143">
    <property type="entry name" value="BPL_LPL_catalytic"/>
</dbReference>
<dbReference type="RefSeq" id="WP_379897733.1">
    <property type="nucleotide sequence ID" value="NZ_JBHRTR010000005.1"/>
</dbReference>
<dbReference type="GO" id="GO:0004077">
    <property type="term" value="F:biotin--[biotin carboxyl-carrier protein] ligase activity"/>
    <property type="evidence" value="ECO:0007669"/>
    <property type="project" value="UniProtKB-EC"/>
</dbReference>
<proteinExistence type="predicted"/>
<dbReference type="InterPro" id="IPR004408">
    <property type="entry name" value="Biotin_CoA_COase_ligase"/>
</dbReference>
<keyword evidence="4" id="KW-0092">Biotin</keyword>
<reference evidence="9" key="1">
    <citation type="journal article" date="2019" name="Int. J. Syst. Evol. Microbiol.">
        <title>The Global Catalogue of Microorganisms (GCM) 10K type strain sequencing project: providing services to taxonomists for standard genome sequencing and annotation.</title>
        <authorList>
            <consortium name="The Broad Institute Genomics Platform"/>
            <consortium name="The Broad Institute Genome Sequencing Center for Infectious Disease"/>
            <person name="Wu L."/>
            <person name="Ma J."/>
        </authorList>
    </citation>
    <scope>NUCLEOTIDE SEQUENCE [LARGE SCALE GENOMIC DNA]</scope>
    <source>
        <strain evidence="9">KCTC 42964</strain>
    </source>
</reference>
<dbReference type="PANTHER" id="PTHR12835">
    <property type="entry name" value="BIOTIN PROTEIN LIGASE"/>
    <property type="match status" value="1"/>
</dbReference>
<dbReference type="Proteomes" id="UP001595528">
    <property type="component" value="Unassembled WGS sequence"/>
</dbReference>
<dbReference type="PANTHER" id="PTHR12835:SF5">
    <property type="entry name" value="BIOTIN--PROTEIN LIGASE"/>
    <property type="match status" value="1"/>
</dbReference>
<dbReference type="SUPFAM" id="SSF55681">
    <property type="entry name" value="Class II aaRS and biotin synthetases"/>
    <property type="match status" value="1"/>
</dbReference>
<keyword evidence="2" id="KW-0547">Nucleotide-binding</keyword>
<evidence type="ECO:0000256" key="3">
    <source>
        <dbReference type="ARBA" id="ARBA00022840"/>
    </source>
</evidence>
<evidence type="ECO:0000259" key="7">
    <source>
        <dbReference type="PROSITE" id="PS51733"/>
    </source>
</evidence>
<evidence type="ECO:0000256" key="4">
    <source>
        <dbReference type="ARBA" id="ARBA00023267"/>
    </source>
</evidence>
<keyword evidence="9" id="KW-1185">Reference proteome</keyword>
<dbReference type="EC" id="6.3.4.15" evidence="5"/>
<dbReference type="PROSITE" id="PS51733">
    <property type="entry name" value="BPL_LPL_CATALYTIC"/>
    <property type="match status" value="1"/>
</dbReference>
<organism evidence="8 9">
    <name type="scientific">Marinibaculum pumilum</name>
    <dbReference type="NCBI Taxonomy" id="1766165"/>
    <lineage>
        <taxon>Bacteria</taxon>
        <taxon>Pseudomonadati</taxon>
        <taxon>Pseudomonadota</taxon>
        <taxon>Alphaproteobacteria</taxon>
        <taxon>Rhodospirillales</taxon>
        <taxon>Rhodospirillaceae</taxon>
        <taxon>Marinibaculum</taxon>
    </lineage>
</organism>
<evidence type="ECO:0000256" key="1">
    <source>
        <dbReference type="ARBA" id="ARBA00022598"/>
    </source>
</evidence>
<evidence type="ECO:0000313" key="9">
    <source>
        <dbReference type="Proteomes" id="UP001595528"/>
    </source>
</evidence>
<evidence type="ECO:0000256" key="6">
    <source>
        <dbReference type="ARBA" id="ARBA00047846"/>
    </source>
</evidence>
<sequence>MPIAAPGWRVERLRQVGSTNDEARDRARDGDPGLLLIIAEEQLSGRGRRGRQWHSPPGNLYCSALLRPGMPPQEAGLFSFVTAVALAAAIDECAPAASALLTCKWPNDLRIAGAKLSGILLESGARPDGGLDHLIIGTGVNVRFVPDGATERYPATCLADHGQDDPEAVAAAYLVHLADWCSRFAAEGFAPVRRAWLDRAEGLGAAITVRLGREELQGRFLDFGHDGALMLERPDGSVRTIVSGEIVQTVPAT</sequence>
<gene>
    <name evidence="8" type="ORF">ACFOGJ_02020</name>
</gene>
<comment type="catalytic activity">
    <reaction evidence="6">
        <text>biotin + L-lysyl-[protein] + ATP = N(6)-biotinyl-L-lysyl-[protein] + AMP + diphosphate + H(+)</text>
        <dbReference type="Rhea" id="RHEA:11756"/>
        <dbReference type="Rhea" id="RHEA-COMP:9752"/>
        <dbReference type="Rhea" id="RHEA-COMP:10505"/>
        <dbReference type="ChEBI" id="CHEBI:15378"/>
        <dbReference type="ChEBI" id="CHEBI:29969"/>
        <dbReference type="ChEBI" id="CHEBI:30616"/>
        <dbReference type="ChEBI" id="CHEBI:33019"/>
        <dbReference type="ChEBI" id="CHEBI:57586"/>
        <dbReference type="ChEBI" id="CHEBI:83144"/>
        <dbReference type="ChEBI" id="CHEBI:456215"/>
        <dbReference type="EC" id="6.3.4.15"/>
    </reaction>
</comment>
<feature type="domain" description="BPL/LPL catalytic" evidence="7">
    <location>
        <begin position="1"/>
        <end position="185"/>
    </location>
</feature>
<dbReference type="EMBL" id="JBHRTR010000005">
    <property type="protein sequence ID" value="MFC3225989.1"/>
    <property type="molecule type" value="Genomic_DNA"/>
</dbReference>
<dbReference type="CDD" id="cd16442">
    <property type="entry name" value="BPL"/>
    <property type="match status" value="1"/>
</dbReference>
<accession>A0ABV7KV82</accession>
<comment type="caution">
    <text evidence="8">The sequence shown here is derived from an EMBL/GenBank/DDBJ whole genome shotgun (WGS) entry which is preliminary data.</text>
</comment>
<evidence type="ECO:0000256" key="5">
    <source>
        <dbReference type="ARBA" id="ARBA00024227"/>
    </source>
</evidence>
<dbReference type="InterPro" id="IPR008988">
    <property type="entry name" value="Transcriptional_repressor_C"/>
</dbReference>
<dbReference type="Pfam" id="PF03099">
    <property type="entry name" value="BPL_LplA_LipB"/>
    <property type="match status" value="1"/>
</dbReference>